<dbReference type="PANTHER" id="PTHR10412">
    <property type="entry name" value="MANNOSYL-OLIGOSACCHARIDE GLUCOSIDASE"/>
    <property type="match status" value="1"/>
</dbReference>
<dbReference type="EMBL" id="AGRW01000053">
    <property type="protein sequence ID" value="EIC00895.1"/>
    <property type="molecule type" value="Genomic_DNA"/>
</dbReference>
<dbReference type="SUPFAM" id="SSF48208">
    <property type="entry name" value="Six-hairpin glycosidases"/>
    <property type="match status" value="1"/>
</dbReference>
<dbReference type="InterPro" id="IPR004888">
    <property type="entry name" value="Glycoside_hydrolase_63"/>
</dbReference>
<evidence type="ECO:0000256" key="2">
    <source>
        <dbReference type="ARBA" id="ARBA00022801"/>
    </source>
</evidence>
<proteinExistence type="inferred from homology"/>
<accession>H7ENG7</accession>
<dbReference type="AlphaFoldDB" id="H7ENG7"/>
<dbReference type="GO" id="GO:0006487">
    <property type="term" value="P:protein N-linked glycosylation"/>
    <property type="evidence" value="ECO:0007669"/>
    <property type="project" value="TreeGrafter"/>
</dbReference>
<evidence type="ECO:0000256" key="1">
    <source>
        <dbReference type="ARBA" id="ARBA00010833"/>
    </source>
</evidence>
<dbReference type="Pfam" id="PF22422">
    <property type="entry name" value="MGH1-like_GH"/>
    <property type="match status" value="1"/>
</dbReference>
<name>H7ENG7_9SPIR</name>
<evidence type="ECO:0000259" key="4">
    <source>
        <dbReference type="Pfam" id="PF22422"/>
    </source>
</evidence>
<dbReference type="Gene3D" id="1.50.10.10">
    <property type="match status" value="1"/>
</dbReference>
<feature type="domain" description="Mannosylglycerate hydrolase MGH1-like glycoside hydrolase" evidence="4">
    <location>
        <begin position="85"/>
        <end position="336"/>
    </location>
</feature>
<dbReference type="eggNOG" id="COG3408">
    <property type="taxonomic scope" value="Bacteria"/>
</dbReference>
<dbReference type="PANTHER" id="PTHR10412:SF11">
    <property type="entry name" value="MANNOSYL-OLIGOSACCHARIDE GLUCOSIDASE"/>
    <property type="match status" value="1"/>
</dbReference>
<dbReference type="GO" id="GO:0009311">
    <property type="term" value="P:oligosaccharide metabolic process"/>
    <property type="evidence" value="ECO:0007669"/>
    <property type="project" value="InterPro"/>
</dbReference>
<keyword evidence="3" id="KW-0326">Glycosidase</keyword>
<protein>
    <submittedName>
        <fullName evidence="5">Glycoside hydrolase family 37</fullName>
    </submittedName>
</protein>
<keyword evidence="2 5" id="KW-0378">Hydrolase</keyword>
<dbReference type="OrthoDB" id="9798687at2"/>
<gene>
    <name evidence="5" type="ORF">TresaDRAFT_0720</name>
</gene>
<evidence type="ECO:0000313" key="5">
    <source>
        <dbReference type="EMBL" id="EIC00895.1"/>
    </source>
</evidence>
<reference evidence="5 6" key="1">
    <citation type="submission" date="2011-09" db="EMBL/GenBank/DDBJ databases">
        <title>The draft genome of Treponema saccharophilum DSM 2985.</title>
        <authorList>
            <consortium name="US DOE Joint Genome Institute (JGI-PGF)"/>
            <person name="Lucas S."/>
            <person name="Copeland A."/>
            <person name="Lapidus A."/>
            <person name="Glavina del Rio T."/>
            <person name="Dalin E."/>
            <person name="Tice H."/>
            <person name="Bruce D."/>
            <person name="Goodwin L."/>
            <person name="Pitluck S."/>
            <person name="Peters L."/>
            <person name="Kyrpides N."/>
            <person name="Mavromatis K."/>
            <person name="Ivanova N."/>
            <person name="Markowitz V."/>
            <person name="Cheng J.-F."/>
            <person name="Hugenholtz P."/>
            <person name="Woyke T."/>
            <person name="Wu D."/>
            <person name="Gronow S."/>
            <person name="Wellnitz S."/>
            <person name="Brambilla E."/>
            <person name="Klenk H.-P."/>
            <person name="Eisen J.A."/>
        </authorList>
    </citation>
    <scope>NUCLEOTIDE SEQUENCE [LARGE SCALE GENOMIC DNA]</scope>
    <source>
        <strain evidence="5 6">DSM 2985</strain>
    </source>
</reference>
<evidence type="ECO:0000256" key="3">
    <source>
        <dbReference type="ARBA" id="ARBA00023295"/>
    </source>
</evidence>
<dbReference type="PATRIC" id="fig|907348.3.peg.2487"/>
<evidence type="ECO:0000313" key="6">
    <source>
        <dbReference type="Proteomes" id="UP000003571"/>
    </source>
</evidence>
<dbReference type="RefSeq" id="WP_002706057.1">
    <property type="nucleotide sequence ID" value="NZ_AGRW01000053.1"/>
</dbReference>
<dbReference type="InterPro" id="IPR012341">
    <property type="entry name" value="6hp_glycosidase-like_sf"/>
</dbReference>
<dbReference type="STRING" id="907348.TresaDRAFT_0720"/>
<comment type="similarity">
    <text evidence="1">Belongs to the glycosyl hydrolase 63 family.</text>
</comment>
<dbReference type="GO" id="GO:0004573">
    <property type="term" value="F:Glc3Man9GlcNAc2 oligosaccharide glucosidase activity"/>
    <property type="evidence" value="ECO:0007669"/>
    <property type="project" value="InterPro"/>
</dbReference>
<keyword evidence="6" id="KW-1185">Reference proteome</keyword>
<dbReference type="InterPro" id="IPR054491">
    <property type="entry name" value="MGH1-like_GH"/>
</dbReference>
<sequence length="489" mass="55901">MNKKDFPKIHFYDQDFVDIYDKTWNWIASSWLTPKVADSTSPEAVSKDGYFVFPPTTPQEKLVIDQFESIFSSFFLVYSNKNYEASQNLDYLYDKQEENGAIRWKYDLKTGEPILDESNPEGIGLPLFAWAEFNLYHKSANKRRIKEVMPVLQKYMTWIDETFKQPNGLYAAPHQASTMFNSPRDGTKFPVDFNTAMAINSLNMSSLGDILNDKELSFQFKRNYFSLKTRINNLMWDDETGFYHDLDEDGNKLPHKTIAGFWPLLAEIPNADKADLLIAHLSNPKTFGTDHPFPTLSADSAEFSADGEGFRGGVYPEFNFMVIKGLEKYQQYGLARECAIRHLYFVLESLSPADGSKGDLYESYLPCKEGIARLTGSDGQPVPGFPRKHYLLSIGLSTIALMIENVIGLEISLPRKTVDWMIPNLEIMGIEKLSLKRNLITILSNKSPRGWEIQMESEKLYYFTINIIDQKKKTLPIPSGKCSMLIDKL</sequence>
<organism evidence="5 6">
    <name type="scientific">Treponema saccharophilum DSM 2985</name>
    <dbReference type="NCBI Taxonomy" id="907348"/>
    <lineage>
        <taxon>Bacteria</taxon>
        <taxon>Pseudomonadati</taxon>
        <taxon>Spirochaetota</taxon>
        <taxon>Spirochaetia</taxon>
        <taxon>Spirochaetales</taxon>
        <taxon>Treponemataceae</taxon>
        <taxon>Treponema</taxon>
    </lineage>
</organism>
<comment type="caution">
    <text evidence="5">The sequence shown here is derived from an EMBL/GenBank/DDBJ whole genome shotgun (WGS) entry which is preliminary data.</text>
</comment>
<dbReference type="InterPro" id="IPR008928">
    <property type="entry name" value="6-hairpin_glycosidase_sf"/>
</dbReference>
<dbReference type="Proteomes" id="UP000003571">
    <property type="component" value="Unassembled WGS sequence"/>
</dbReference>